<keyword evidence="4" id="KW-1185">Reference proteome</keyword>
<feature type="domain" description="AMMECR1" evidence="2">
    <location>
        <begin position="1"/>
        <end position="257"/>
    </location>
</feature>
<dbReference type="PANTHER" id="PTHR13016">
    <property type="entry name" value="AMMECR1 HOMOLOG"/>
    <property type="match status" value="1"/>
</dbReference>
<dbReference type="Proteomes" id="UP000594364">
    <property type="component" value="Chromosome 5"/>
</dbReference>
<evidence type="ECO:0000259" key="2">
    <source>
        <dbReference type="PROSITE" id="PS51112"/>
    </source>
</evidence>
<accession>A0A7U3Q013</accession>
<dbReference type="PROSITE" id="PS51112">
    <property type="entry name" value="AMMECR1"/>
    <property type="match status" value="1"/>
</dbReference>
<organism evidence="3 4">
    <name type="scientific">Epichloe festucae (strain Fl1)</name>
    <dbReference type="NCBI Taxonomy" id="877507"/>
    <lineage>
        <taxon>Eukaryota</taxon>
        <taxon>Fungi</taxon>
        <taxon>Dikarya</taxon>
        <taxon>Ascomycota</taxon>
        <taxon>Pezizomycotina</taxon>
        <taxon>Sordariomycetes</taxon>
        <taxon>Hypocreomycetidae</taxon>
        <taxon>Hypocreales</taxon>
        <taxon>Clavicipitaceae</taxon>
        <taxon>Epichloe</taxon>
    </lineage>
</organism>
<evidence type="ECO:0000313" key="3">
    <source>
        <dbReference type="EMBL" id="QPH10436.1"/>
    </source>
</evidence>
<dbReference type="InterPro" id="IPR002733">
    <property type="entry name" value="AMMECR1_domain"/>
</dbReference>
<dbReference type="SUPFAM" id="SSF143447">
    <property type="entry name" value="AMMECR1-like"/>
    <property type="match status" value="1"/>
</dbReference>
<dbReference type="PANTHER" id="PTHR13016:SF0">
    <property type="entry name" value="AMME SYNDROME CANDIDATE GENE 1 PROTEIN"/>
    <property type="match status" value="1"/>
</dbReference>
<dbReference type="Pfam" id="PF01871">
    <property type="entry name" value="AMMECR1"/>
    <property type="match status" value="1"/>
</dbReference>
<dbReference type="InterPro" id="IPR023473">
    <property type="entry name" value="AMMECR1"/>
</dbReference>
<dbReference type="EMBL" id="CP031389">
    <property type="protein sequence ID" value="QPH10436.1"/>
    <property type="molecule type" value="Genomic_DNA"/>
</dbReference>
<dbReference type="OrthoDB" id="24630at2759"/>
<reference evidence="3 4" key="1">
    <citation type="journal article" date="2018" name="PLoS Genet.">
        <title>Repeat elements organise 3D genome structure and mediate transcription in the filamentous fungus Epichloe festucae.</title>
        <authorList>
            <person name="Winter D.J."/>
            <person name="Ganley A.R.D."/>
            <person name="Young C.A."/>
            <person name="Liachko I."/>
            <person name="Schardl C.L."/>
            <person name="Dupont P.Y."/>
            <person name="Berry D."/>
            <person name="Ram A."/>
            <person name="Scott B."/>
            <person name="Cox M.P."/>
        </authorList>
    </citation>
    <scope>NUCLEOTIDE SEQUENCE [LARGE SCALE GENOMIC DNA]</scope>
    <source>
        <strain evidence="3 4">Fl1</strain>
    </source>
</reference>
<dbReference type="InterPro" id="IPR027485">
    <property type="entry name" value="AMMECR1_N"/>
</dbReference>
<proteinExistence type="predicted"/>
<evidence type="ECO:0000313" key="4">
    <source>
        <dbReference type="Proteomes" id="UP000594364"/>
    </source>
</evidence>
<dbReference type="Gene3D" id="3.30.700.20">
    <property type="entry name" value="Hypothetical protein ph0010, domain 1"/>
    <property type="match status" value="1"/>
</dbReference>
<dbReference type="AlphaFoldDB" id="A0A7U3Q013"/>
<sequence>MATAAHCLTCFEALDAHLESRKPLSLGEIESSYALYTSSLSSPASKAPQPPALRRLAADATDSSSSSSSSSSPSSTTASTPATSISSLSLGTVTSAPLFVTWNTLSPGGGSGSDVSLRGCIGTFEAQPLSTGLPEYATISALHDTRFPPVTKRDLPRLQAAVTLLTDFEDADDAYDWDIGTHGIRLSFSDAGRRYGATYLPDVAAEQGWTKDEALYSLVRKAGWAGGRSGWKALDLKITRYQGRKASLDYPEFKKWREWLATAQ</sequence>
<evidence type="ECO:0000256" key="1">
    <source>
        <dbReference type="SAM" id="MobiDB-lite"/>
    </source>
</evidence>
<dbReference type="InterPro" id="IPR036071">
    <property type="entry name" value="AMMECR1_dom_sf"/>
</dbReference>
<protein>
    <recommendedName>
        <fullName evidence="2">AMMECR1 domain-containing protein</fullName>
    </recommendedName>
</protein>
<gene>
    <name evidence="3" type="ORF">C2857_001748</name>
</gene>
<dbReference type="NCBIfam" id="TIGR00296">
    <property type="entry name" value="TIGR00296 family protein"/>
    <property type="match status" value="1"/>
</dbReference>
<name>A0A7U3Q013_EPIFF</name>
<feature type="region of interest" description="Disordered" evidence="1">
    <location>
        <begin position="40"/>
        <end position="83"/>
    </location>
</feature>